<proteinExistence type="predicted"/>
<sequence>MPVTRSTNQSLVQVDLEIKSTLRRLRKEVHLNTMAVARQQTLKELASPNMENQSLCINIDNNVNFELKSGFIHLLPTFNGLAGEDPHTHLKEFHMVCVGMKPNGVDEEQVKLKAFPFSLKGAAKAWLFSILPGSIGTWNAMKKIFLEKYFPASRVANIRKEICGIRQSHGETLSEYWERFEQLCIQCPHHQIPDQLLIQYFYEGLMPTDRSIIDAASGGALVDKTPEAARQLISNMAANSKQFGTRGDFSNKRVNEVSISNLENKVNDLTSLVRSLACGNVQQVKVCSIFSSQGHASDMFPTMQEDYIEQAHAIDGAFNGQPQRKYDPFSNTYNPGWRDHPNLRYGNPSQQGKQGRQFHPNGFQPQQNYQARQPPPFTNSNVMGSSSNDDLREMMKTLASNTVTLQQNVMSFEQETRSSIHNLEKQMGQVASSVGKLEAQMNGKLPSQALNPIENVSAIMLRSGKELEERRSNQIEMEEEEEIETELSTKKEHHPPPPQIETKTNTPKVTPHSMNSSFKTISPFPVSSSRSKKEDKEKEILEVFKKLELNIPLLNAIKQIPKYAKFLKELCTTKRAFKLKGHETVSMGEVVSAVVQNNLPLKQKDPGAFTIPCVIGNASFKSALCDLGASISVMPKHVYDSLSLEPLNKTSIVIQLADRSFVYPLGVIEDVLVKIDSLVIPCDFYILDMEHDSCDSSTSTPILFGRPFLKTANTKIDCGKDTLSMEVGDEKIEFNFHDAMTYPYSNVYSITCYDQIDKCVQQVCDFDCEDGLSIALSYDYDFTKIEEMERHICVPQNMHESTLDLQALQIVLHDAGVIYSITDSEWVAPILLVPKKIGITVEEIQNDAYENARIYKEKTKNLHDRMLTRKEFHVGDKVLLYHSRLKLFPGKLCSHWIGPFDVSNIFPYGAVEITSLDTNNILKVNGHRLKPFYEGWTAELTASTELAEPIYEE</sequence>
<reference evidence="1 2" key="1">
    <citation type="journal article" date="2024" name="Plant Biotechnol. J.">
        <title>Genome and CRISPR/Cas9 system of a widespread forest tree (Populus alba) in the world.</title>
        <authorList>
            <person name="Liu Y.J."/>
            <person name="Jiang P.F."/>
            <person name="Han X.M."/>
            <person name="Li X.Y."/>
            <person name="Wang H.M."/>
            <person name="Wang Y.J."/>
            <person name="Wang X.X."/>
            <person name="Zeng Q.Y."/>
        </authorList>
    </citation>
    <scope>NUCLEOTIDE SEQUENCE [LARGE SCALE GENOMIC DNA]</scope>
    <source>
        <strain evidence="2">cv. PAL-ZL1</strain>
    </source>
</reference>
<dbReference type="EMBL" id="RCHU02000016">
    <property type="protein sequence ID" value="KAL3569361.1"/>
    <property type="molecule type" value="Genomic_DNA"/>
</dbReference>
<dbReference type="Proteomes" id="UP000309997">
    <property type="component" value="Unassembled WGS sequence"/>
</dbReference>
<comment type="caution">
    <text evidence="1">The sequence shown here is derived from an EMBL/GenBank/DDBJ whole genome shotgun (WGS) entry which is preliminary data.</text>
</comment>
<protein>
    <submittedName>
        <fullName evidence="1">Uncharacterized protein</fullName>
    </submittedName>
</protein>
<accession>A0ACC4ATT7</accession>
<keyword evidence="2" id="KW-1185">Reference proteome</keyword>
<gene>
    <name evidence="1" type="ORF">D5086_029251</name>
</gene>
<organism evidence="1 2">
    <name type="scientific">Populus alba</name>
    <name type="common">White poplar</name>
    <dbReference type="NCBI Taxonomy" id="43335"/>
    <lineage>
        <taxon>Eukaryota</taxon>
        <taxon>Viridiplantae</taxon>
        <taxon>Streptophyta</taxon>
        <taxon>Embryophyta</taxon>
        <taxon>Tracheophyta</taxon>
        <taxon>Spermatophyta</taxon>
        <taxon>Magnoliopsida</taxon>
        <taxon>eudicotyledons</taxon>
        <taxon>Gunneridae</taxon>
        <taxon>Pentapetalae</taxon>
        <taxon>rosids</taxon>
        <taxon>fabids</taxon>
        <taxon>Malpighiales</taxon>
        <taxon>Salicaceae</taxon>
        <taxon>Saliceae</taxon>
        <taxon>Populus</taxon>
    </lineage>
</organism>
<evidence type="ECO:0000313" key="1">
    <source>
        <dbReference type="EMBL" id="KAL3569361.1"/>
    </source>
</evidence>
<name>A0ACC4ATT7_POPAL</name>
<evidence type="ECO:0000313" key="2">
    <source>
        <dbReference type="Proteomes" id="UP000309997"/>
    </source>
</evidence>